<dbReference type="InterPro" id="IPR014756">
    <property type="entry name" value="Ig_E-set"/>
</dbReference>
<keyword evidence="3 5" id="KW-0732">Signal</keyword>
<sequence>MKKLTLFALLAMLSSGAFAHSRVDTTAPHNGAVLAEVPTEVSFNFANDIRLTRVEMTHADHPSVQLDLGELKSFERAFTLPLEGMGPGIYRIEWRGLGVDGHVMQGDFTFTVE</sequence>
<evidence type="ECO:0000256" key="5">
    <source>
        <dbReference type="SAM" id="SignalP"/>
    </source>
</evidence>
<keyword evidence="2" id="KW-0479">Metal-binding</keyword>
<feature type="signal peptide" evidence="5">
    <location>
        <begin position="1"/>
        <end position="19"/>
    </location>
</feature>
<dbReference type="InterPro" id="IPR014755">
    <property type="entry name" value="Cu-Rt/internalin_Ig-like"/>
</dbReference>
<evidence type="ECO:0000256" key="2">
    <source>
        <dbReference type="ARBA" id="ARBA00022723"/>
    </source>
</evidence>
<evidence type="ECO:0000259" key="6">
    <source>
        <dbReference type="Pfam" id="PF04234"/>
    </source>
</evidence>
<dbReference type="Proteomes" id="UP000231516">
    <property type="component" value="Unassembled WGS sequence"/>
</dbReference>
<organism evidence="7 8">
    <name type="scientific">Paramylibacter kogurei</name>
    <dbReference type="NCBI Taxonomy" id="1889778"/>
    <lineage>
        <taxon>Bacteria</taxon>
        <taxon>Pseudomonadati</taxon>
        <taxon>Pseudomonadota</taxon>
        <taxon>Alphaproteobacteria</taxon>
        <taxon>Rhodobacterales</taxon>
        <taxon>Paracoccaceae</taxon>
        <taxon>Paramylibacter</taxon>
    </lineage>
</organism>
<dbReference type="GO" id="GO:0046688">
    <property type="term" value="P:response to copper ion"/>
    <property type="evidence" value="ECO:0007669"/>
    <property type="project" value="InterPro"/>
</dbReference>
<dbReference type="Pfam" id="PF04234">
    <property type="entry name" value="CopC"/>
    <property type="match status" value="1"/>
</dbReference>
<evidence type="ECO:0000313" key="8">
    <source>
        <dbReference type="Proteomes" id="UP000231516"/>
    </source>
</evidence>
<dbReference type="InterPro" id="IPR032694">
    <property type="entry name" value="CopC/D"/>
</dbReference>
<reference evidence="7 8" key="1">
    <citation type="submission" date="2016-08" db="EMBL/GenBank/DDBJ databases">
        <title>Draft genome of Amylibacter sp. strain 4G11.</title>
        <authorList>
            <person name="Wong S.-K."/>
            <person name="Hamasaki K."/>
            <person name="Yoshizawa S."/>
        </authorList>
    </citation>
    <scope>NUCLEOTIDE SEQUENCE [LARGE SCALE GENOMIC DNA]</scope>
    <source>
        <strain evidence="7 8">4G11</strain>
    </source>
</reference>
<comment type="subcellular location">
    <subcellularLocation>
        <location evidence="1">Cell envelope</location>
    </subcellularLocation>
</comment>
<dbReference type="AlphaFoldDB" id="A0A2G5K7W4"/>
<dbReference type="PANTHER" id="PTHR34820:SF4">
    <property type="entry name" value="INNER MEMBRANE PROTEIN YEBZ"/>
    <property type="match status" value="1"/>
</dbReference>
<dbReference type="Gene3D" id="2.60.40.1220">
    <property type="match status" value="1"/>
</dbReference>
<proteinExistence type="predicted"/>
<accession>A0A2G5K7W4</accession>
<evidence type="ECO:0000256" key="4">
    <source>
        <dbReference type="ARBA" id="ARBA00023008"/>
    </source>
</evidence>
<name>A0A2G5K7W4_9RHOB</name>
<dbReference type="PANTHER" id="PTHR34820">
    <property type="entry name" value="INNER MEMBRANE PROTEIN YEBZ"/>
    <property type="match status" value="1"/>
</dbReference>
<keyword evidence="4" id="KW-0186">Copper</keyword>
<comment type="caution">
    <text evidence="7">The sequence shown here is derived from an EMBL/GenBank/DDBJ whole genome shotgun (WGS) entry which is preliminary data.</text>
</comment>
<dbReference type="GO" id="GO:0042597">
    <property type="term" value="C:periplasmic space"/>
    <property type="evidence" value="ECO:0007669"/>
    <property type="project" value="InterPro"/>
</dbReference>
<dbReference type="GO" id="GO:0006825">
    <property type="term" value="P:copper ion transport"/>
    <property type="evidence" value="ECO:0007669"/>
    <property type="project" value="InterPro"/>
</dbReference>
<dbReference type="SUPFAM" id="SSF81296">
    <property type="entry name" value="E set domains"/>
    <property type="match status" value="1"/>
</dbReference>
<dbReference type="EMBL" id="MDGM01000012">
    <property type="protein sequence ID" value="PIB25112.1"/>
    <property type="molecule type" value="Genomic_DNA"/>
</dbReference>
<dbReference type="RefSeq" id="WP_099594035.1">
    <property type="nucleotide sequence ID" value="NZ_MDGM01000012.1"/>
</dbReference>
<feature type="chain" id="PRO_5013687061" evidence="5">
    <location>
        <begin position="20"/>
        <end position="113"/>
    </location>
</feature>
<dbReference type="GO" id="GO:0030313">
    <property type="term" value="C:cell envelope"/>
    <property type="evidence" value="ECO:0007669"/>
    <property type="project" value="UniProtKB-SubCell"/>
</dbReference>
<dbReference type="InterPro" id="IPR007348">
    <property type="entry name" value="CopC_dom"/>
</dbReference>
<evidence type="ECO:0000256" key="1">
    <source>
        <dbReference type="ARBA" id="ARBA00004196"/>
    </source>
</evidence>
<protein>
    <submittedName>
        <fullName evidence="7">Copper resistance protein CopC</fullName>
    </submittedName>
</protein>
<gene>
    <name evidence="7" type="ORF">BFP76_04980</name>
</gene>
<feature type="domain" description="CopC" evidence="6">
    <location>
        <begin position="20"/>
        <end position="112"/>
    </location>
</feature>
<evidence type="ECO:0000256" key="3">
    <source>
        <dbReference type="ARBA" id="ARBA00022729"/>
    </source>
</evidence>
<dbReference type="GO" id="GO:0005507">
    <property type="term" value="F:copper ion binding"/>
    <property type="evidence" value="ECO:0007669"/>
    <property type="project" value="InterPro"/>
</dbReference>
<dbReference type="OrthoDB" id="9796814at2"/>
<dbReference type="GO" id="GO:0005886">
    <property type="term" value="C:plasma membrane"/>
    <property type="evidence" value="ECO:0007669"/>
    <property type="project" value="TreeGrafter"/>
</dbReference>
<evidence type="ECO:0000313" key="7">
    <source>
        <dbReference type="EMBL" id="PIB25112.1"/>
    </source>
</evidence>
<keyword evidence="8" id="KW-1185">Reference proteome</keyword>